<comment type="similarity">
    <text evidence="1 7">Belongs to the class-II aminoacyl-tRNA synthetase family.</text>
</comment>
<evidence type="ECO:0000256" key="1">
    <source>
        <dbReference type="ARBA" id="ARBA00008226"/>
    </source>
</evidence>
<comment type="catalytic activity">
    <reaction evidence="7">
        <text>tRNA(Asn) + L-asparagine + ATP = L-asparaginyl-tRNA(Asn) + AMP + diphosphate + H(+)</text>
        <dbReference type="Rhea" id="RHEA:11180"/>
        <dbReference type="Rhea" id="RHEA-COMP:9659"/>
        <dbReference type="Rhea" id="RHEA-COMP:9674"/>
        <dbReference type="ChEBI" id="CHEBI:15378"/>
        <dbReference type="ChEBI" id="CHEBI:30616"/>
        <dbReference type="ChEBI" id="CHEBI:33019"/>
        <dbReference type="ChEBI" id="CHEBI:58048"/>
        <dbReference type="ChEBI" id="CHEBI:78442"/>
        <dbReference type="ChEBI" id="CHEBI:78515"/>
        <dbReference type="ChEBI" id="CHEBI:456215"/>
        <dbReference type="EC" id="6.1.1.22"/>
    </reaction>
</comment>
<dbReference type="InterPro" id="IPR004365">
    <property type="entry name" value="NA-bd_OB_tRNA"/>
</dbReference>
<dbReference type="EMBL" id="VBUK01000007">
    <property type="protein sequence ID" value="TLF44280.1"/>
    <property type="molecule type" value="Genomic_DNA"/>
</dbReference>
<keyword evidence="5 7" id="KW-0648">Protein biosynthesis</keyword>
<evidence type="ECO:0000313" key="9">
    <source>
        <dbReference type="EMBL" id="TLF44280.1"/>
    </source>
</evidence>
<dbReference type="InterPro" id="IPR045864">
    <property type="entry name" value="aa-tRNA-synth_II/BPL/LPL"/>
</dbReference>
<keyword evidence="4 7" id="KW-0067">ATP-binding</keyword>
<dbReference type="SUPFAM" id="SSF50249">
    <property type="entry name" value="Nucleic acid-binding proteins"/>
    <property type="match status" value="1"/>
</dbReference>
<dbReference type="OrthoDB" id="9762036at2"/>
<dbReference type="Gene3D" id="2.40.50.140">
    <property type="entry name" value="Nucleic acid-binding proteins"/>
    <property type="match status" value="1"/>
</dbReference>
<organism evidence="9 10">
    <name type="scientific">Maribacter aurantiacus</name>
    <dbReference type="NCBI Taxonomy" id="1882343"/>
    <lineage>
        <taxon>Bacteria</taxon>
        <taxon>Pseudomonadati</taxon>
        <taxon>Bacteroidota</taxon>
        <taxon>Flavobacteriia</taxon>
        <taxon>Flavobacteriales</taxon>
        <taxon>Flavobacteriaceae</taxon>
        <taxon>Maribacter</taxon>
    </lineage>
</organism>
<dbReference type="Pfam" id="PF01336">
    <property type="entry name" value="tRNA_anti-codon"/>
    <property type="match status" value="1"/>
</dbReference>
<dbReference type="InterPro" id="IPR002312">
    <property type="entry name" value="Asp/Asn-tRNA-synth_IIb"/>
</dbReference>
<protein>
    <recommendedName>
        <fullName evidence="7">Asparagine--tRNA ligase</fullName>
        <ecNumber evidence="7">6.1.1.22</ecNumber>
    </recommendedName>
    <alternativeName>
        <fullName evidence="7">Asparaginyl-tRNA synthetase</fullName>
        <shortName evidence="7">AsnRS</shortName>
    </alternativeName>
</protein>
<evidence type="ECO:0000256" key="4">
    <source>
        <dbReference type="ARBA" id="ARBA00022840"/>
    </source>
</evidence>
<dbReference type="SUPFAM" id="SSF55681">
    <property type="entry name" value="Class II aaRS and biotin synthetases"/>
    <property type="match status" value="1"/>
</dbReference>
<dbReference type="PRINTS" id="PR01042">
    <property type="entry name" value="TRNASYNTHASP"/>
</dbReference>
<dbReference type="InterPro" id="IPR012340">
    <property type="entry name" value="NA-bd_OB-fold"/>
</dbReference>
<dbReference type="HAMAP" id="MF_00534">
    <property type="entry name" value="Asn_tRNA_synth"/>
    <property type="match status" value="1"/>
</dbReference>
<accession>A0A5R8M438</accession>
<dbReference type="Gene3D" id="3.30.930.10">
    <property type="entry name" value="Bira Bifunctional Protein, Domain 2"/>
    <property type="match status" value="1"/>
</dbReference>
<dbReference type="Pfam" id="PF00152">
    <property type="entry name" value="tRNA-synt_2"/>
    <property type="match status" value="1"/>
</dbReference>
<comment type="subunit">
    <text evidence="7">Homodimer.</text>
</comment>
<dbReference type="NCBIfam" id="TIGR00457">
    <property type="entry name" value="asnS"/>
    <property type="match status" value="1"/>
</dbReference>
<keyword evidence="3 7" id="KW-0547">Nucleotide-binding</keyword>
<feature type="domain" description="Aminoacyl-transfer RNA synthetases class-II family profile" evidence="8">
    <location>
        <begin position="131"/>
        <end position="467"/>
    </location>
</feature>
<evidence type="ECO:0000256" key="3">
    <source>
        <dbReference type="ARBA" id="ARBA00022741"/>
    </source>
</evidence>
<dbReference type="GO" id="GO:0003676">
    <property type="term" value="F:nucleic acid binding"/>
    <property type="evidence" value="ECO:0007669"/>
    <property type="project" value="InterPro"/>
</dbReference>
<keyword evidence="6 7" id="KW-0030">Aminoacyl-tRNA synthetase</keyword>
<evidence type="ECO:0000256" key="7">
    <source>
        <dbReference type="HAMAP-Rule" id="MF_00534"/>
    </source>
</evidence>
<evidence type="ECO:0000259" key="8">
    <source>
        <dbReference type="PROSITE" id="PS50862"/>
    </source>
</evidence>
<dbReference type="GO" id="GO:0005737">
    <property type="term" value="C:cytoplasm"/>
    <property type="evidence" value="ECO:0007669"/>
    <property type="project" value="UniProtKB-SubCell"/>
</dbReference>
<sequence length="477" mass="54820">MRSVSIKELLTGKQLLQEITVNGWVRTFRSNRFIALNDGSTLHNIQCVVDFEKFDDAILKQVNTGAALKITGTLVESQGKGQNVEIQVRDIFVHGDANPEVYPIQPKKHSLEFLREKAHLRVRTNTFSAVMRVRSALAFAIHQYFRDNGFYYFHAPIITGSDAEGAGEMFRVTTLDEKNPPLKEDGTVDFKEDFFGKETNLTVSGQLEAEAYAMALGKVYTFGPTFRAENSNTSRHLAEFWMIEPEMAFYDLDANMDLAEDFIKYVLGYILEHCEEDLKFLETRLLDEEKTKPQSERSEMALIEKLKFITDNNFKRVTYTEAIEILRNSSPNKKKKFQYLIDAWGADLQSEHERYLVEKHFKCPVILFDYPAKIKAFYMRLNEDGKTVRAMDILFPGIGEIVGGSQREERLDVLKQKMTALDIPEEELWWYLDLRKFGTAVHSGFGLGFERLVLFATGMGNIRDVIPFPRTPQNAEF</sequence>
<gene>
    <name evidence="7 9" type="primary">asnS</name>
    <name evidence="9" type="ORF">FEK29_12670</name>
</gene>
<dbReference type="AlphaFoldDB" id="A0A5R8M438"/>
<dbReference type="EC" id="6.1.1.22" evidence="7"/>
<dbReference type="InterPro" id="IPR004364">
    <property type="entry name" value="Aa-tRNA-synt_II"/>
</dbReference>
<dbReference type="CDD" id="cd00776">
    <property type="entry name" value="AsxRS_core"/>
    <property type="match status" value="1"/>
</dbReference>
<dbReference type="PANTHER" id="PTHR22594:SF34">
    <property type="entry name" value="ASPARAGINE--TRNA LIGASE, MITOCHONDRIAL-RELATED"/>
    <property type="match status" value="1"/>
</dbReference>
<dbReference type="CDD" id="cd04318">
    <property type="entry name" value="EcAsnRS_like_N"/>
    <property type="match status" value="1"/>
</dbReference>
<dbReference type="NCBIfam" id="NF003037">
    <property type="entry name" value="PRK03932.1"/>
    <property type="match status" value="1"/>
</dbReference>
<dbReference type="RefSeq" id="WP_138258808.1">
    <property type="nucleotide sequence ID" value="NZ_VBUK01000007.1"/>
</dbReference>
<dbReference type="PANTHER" id="PTHR22594">
    <property type="entry name" value="ASPARTYL/LYSYL-TRNA SYNTHETASE"/>
    <property type="match status" value="1"/>
</dbReference>
<dbReference type="InterPro" id="IPR004522">
    <property type="entry name" value="Asn-tRNA-ligase"/>
</dbReference>
<name>A0A5R8M438_9FLAO</name>
<evidence type="ECO:0000256" key="2">
    <source>
        <dbReference type="ARBA" id="ARBA00022598"/>
    </source>
</evidence>
<comment type="caution">
    <text evidence="9">The sequence shown here is derived from an EMBL/GenBank/DDBJ whole genome shotgun (WGS) entry which is preliminary data.</text>
</comment>
<dbReference type="PROSITE" id="PS50862">
    <property type="entry name" value="AA_TRNA_LIGASE_II"/>
    <property type="match status" value="1"/>
</dbReference>
<dbReference type="GO" id="GO:0006421">
    <property type="term" value="P:asparaginyl-tRNA aminoacylation"/>
    <property type="evidence" value="ECO:0007669"/>
    <property type="project" value="UniProtKB-UniRule"/>
</dbReference>
<keyword evidence="2 7" id="KW-0436">Ligase</keyword>
<dbReference type="Proteomes" id="UP000308382">
    <property type="component" value="Unassembled WGS sequence"/>
</dbReference>
<dbReference type="GO" id="GO:0004816">
    <property type="term" value="F:asparagine-tRNA ligase activity"/>
    <property type="evidence" value="ECO:0007669"/>
    <property type="project" value="UniProtKB-UniRule"/>
</dbReference>
<reference evidence="9 10" key="1">
    <citation type="journal article" date="2017" name="Int. J. Syst. Evol. Microbiol.">
        <title>Maripseudobacter aurantiacus gen. nov., sp. nov., a novel member of the family Flavobacteriaceae isolated from a sedimentation basin.</title>
        <authorList>
            <person name="Chen C."/>
            <person name="Su Y."/>
            <person name="Tao T."/>
            <person name="Fu G."/>
            <person name="Zhang C."/>
            <person name="Sun C."/>
            <person name="Zhang X."/>
            <person name="Wu M."/>
        </authorList>
    </citation>
    <scope>NUCLEOTIDE SEQUENCE [LARGE SCALE GENOMIC DNA]</scope>
    <source>
        <strain evidence="10">CDA4</strain>
    </source>
</reference>
<dbReference type="InterPro" id="IPR006195">
    <property type="entry name" value="aa-tRNA-synth_II"/>
</dbReference>
<keyword evidence="10" id="KW-1185">Reference proteome</keyword>
<proteinExistence type="inferred from homology"/>
<evidence type="ECO:0000313" key="10">
    <source>
        <dbReference type="Proteomes" id="UP000308382"/>
    </source>
</evidence>
<evidence type="ECO:0000256" key="5">
    <source>
        <dbReference type="ARBA" id="ARBA00022917"/>
    </source>
</evidence>
<comment type="subcellular location">
    <subcellularLocation>
        <location evidence="7">Cytoplasm</location>
    </subcellularLocation>
</comment>
<dbReference type="GO" id="GO:0005524">
    <property type="term" value="F:ATP binding"/>
    <property type="evidence" value="ECO:0007669"/>
    <property type="project" value="UniProtKB-UniRule"/>
</dbReference>
<evidence type="ECO:0000256" key="6">
    <source>
        <dbReference type="ARBA" id="ARBA00023146"/>
    </source>
</evidence>
<dbReference type="FunFam" id="3.30.930.10:FF:000016">
    <property type="entry name" value="Asparagine--tRNA ligase"/>
    <property type="match status" value="1"/>
</dbReference>
<keyword evidence="7" id="KW-0963">Cytoplasm</keyword>